<feature type="transmembrane region" description="Helical" evidence="7">
    <location>
        <begin position="205"/>
        <end position="228"/>
    </location>
</feature>
<dbReference type="RefSeq" id="WP_228118378.1">
    <property type="nucleotide sequence ID" value="NZ_BARC01000012.1"/>
</dbReference>
<evidence type="ECO:0000256" key="6">
    <source>
        <dbReference type="ARBA" id="ARBA00023136"/>
    </source>
</evidence>
<feature type="transmembrane region" description="Helical" evidence="7">
    <location>
        <begin position="121"/>
        <end position="137"/>
    </location>
</feature>
<dbReference type="GO" id="GO:0005886">
    <property type="term" value="C:plasma membrane"/>
    <property type="evidence" value="ECO:0007669"/>
    <property type="project" value="UniProtKB-SubCell"/>
</dbReference>
<evidence type="ECO:0000256" key="3">
    <source>
        <dbReference type="ARBA" id="ARBA00022475"/>
    </source>
</evidence>
<dbReference type="GO" id="GO:0006857">
    <property type="term" value="P:oligopeptide transport"/>
    <property type="evidence" value="ECO:0007669"/>
    <property type="project" value="InterPro"/>
</dbReference>
<evidence type="ECO:0000256" key="2">
    <source>
        <dbReference type="ARBA" id="ARBA00022448"/>
    </source>
</evidence>
<dbReference type="AlphaFoldDB" id="A0A511AYX5"/>
<feature type="transmembrane region" description="Helical" evidence="7">
    <location>
        <begin position="249"/>
        <end position="267"/>
    </location>
</feature>
<protein>
    <submittedName>
        <fullName evidence="8">MFS transporter</fullName>
    </submittedName>
</protein>
<keyword evidence="5 7" id="KW-1133">Transmembrane helix</keyword>
<dbReference type="Pfam" id="PF07690">
    <property type="entry name" value="MFS_1"/>
    <property type="match status" value="1"/>
</dbReference>
<evidence type="ECO:0000256" key="5">
    <source>
        <dbReference type="ARBA" id="ARBA00022989"/>
    </source>
</evidence>
<keyword evidence="9" id="KW-1185">Reference proteome</keyword>
<dbReference type="SUPFAM" id="SSF103473">
    <property type="entry name" value="MFS general substrate transporter"/>
    <property type="match status" value="1"/>
</dbReference>
<dbReference type="PANTHER" id="PTHR23517:SF15">
    <property type="entry name" value="PROTON-DEPENDENT OLIGOPEPTIDE FAMILY TRANSPORT PROTEIN"/>
    <property type="match status" value="1"/>
</dbReference>
<feature type="transmembrane region" description="Helical" evidence="7">
    <location>
        <begin position="332"/>
        <end position="353"/>
    </location>
</feature>
<feature type="transmembrane region" description="Helical" evidence="7">
    <location>
        <begin position="27"/>
        <end position="53"/>
    </location>
</feature>
<feature type="transmembrane region" description="Helical" evidence="7">
    <location>
        <begin position="143"/>
        <end position="167"/>
    </location>
</feature>
<organism evidence="8 9">
    <name type="scientific">Gluconobacter wancherniae NBRC 103581</name>
    <dbReference type="NCBI Taxonomy" id="656744"/>
    <lineage>
        <taxon>Bacteria</taxon>
        <taxon>Pseudomonadati</taxon>
        <taxon>Pseudomonadota</taxon>
        <taxon>Alphaproteobacteria</taxon>
        <taxon>Acetobacterales</taxon>
        <taxon>Acetobacteraceae</taxon>
        <taxon>Gluconobacter</taxon>
    </lineage>
</organism>
<reference evidence="8 9" key="1">
    <citation type="submission" date="2019-07" db="EMBL/GenBank/DDBJ databases">
        <title>Whole genome shotgun sequence of Gluconobacter wancherniae NBRC 103581.</title>
        <authorList>
            <person name="Hosoyama A."/>
            <person name="Uohara A."/>
            <person name="Ohji S."/>
            <person name="Ichikawa N."/>
        </authorList>
    </citation>
    <scope>NUCLEOTIDE SEQUENCE [LARGE SCALE GENOMIC DNA]</scope>
    <source>
        <strain evidence="8 9">NBRC 103581</strain>
    </source>
</reference>
<dbReference type="Gene3D" id="1.20.1250.20">
    <property type="entry name" value="MFS general substrate transporter like domains"/>
    <property type="match status" value="2"/>
</dbReference>
<evidence type="ECO:0000313" key="9">
    <source>
        <dbReference type="Proteomes" id="UP000321230"/>
    </source>
</evidence>
<evidence type="ECO:0000256" key="1">
    <source>
        <dbReference type="ARBA" id="ARBA00004651"/>
    </source>
</evidence>
<keyword evidence="6 7" id="KW-0472">Membrane</keyword>
<dbReference type="PROSITE" id="PS01022">
    <property type="entry name" value="PTR2_1"/>
    <property type="match status" value="1"/>
</dbReference>
<dbReference type="InterPro" id="IPR050171">
    <property type="entry name" value="MFS_Transporters"/>
</dbReference>
<dbReference type="Proteomes" id="UP000321230">
    <property type="component" value="Unassembled WGS sequence"/>
</dbReference>
<proteinExistence type="predicted"/>
<comment type="subcellular location">
    <subcellularLocation>
        <location evidence="1">Cell membrane</location>
        <topology evidence="1">Multi-pass membrane protein</topology>
    </subcellularLocation>
</comment>
<dbReference type="InterPro" id="IPR036259">
    <property type="entry name" value="MFS_trans_sf"/>
</dbReference>
<sequence>MTEIIPNAPPSDGHFPTSSQMFGHPKALWVIVLTEAWVAFSLYGMQSLLVLYMKDSLLQPGHVENIWGFGTLHSAIAWLYSPVGIPALAGAIMGLFLALIYATPLLGGFIADRMLGRTRTILLGAVLMTAGHVMMAFESSFVLAFVCLVFGTGCAGSLRAQVGALYALNDRKRSDAYQFYTLGVQVAVIVSPALCASLGQIAWHWGFLTAGIGMALGLACYLAGRHLLPEEPPRVERSKRLPLTTRERKAVILLLCLIVVLAVGALPNEEIFDGYLLWGQQHYRLSLFGYPFPVGDLLSFDGLISSVTAIGVLTFWQFYAKKRADLSEITKVAIGIGISAFAPLCLAAGSWISPGAHQVSLLWGVAFHTVNDIGFAMSYSIGMALFSRAAPVSLNTIMVACFSLHLFLSNLMVGKLATLISHMSSVSFWVMHSVVAGCAAIVLGIFAWKFRDLLAPEKAPQPQEA</sequence>
<evidence type="ECO:0000313" key="8">
    <source>
        <dbReference type="EMBL" id="GEK93409.1"/>
    </source>
</evidence>
<feature type="transmembrane region" description="Helical" evidence="7">
    <location>
        <begin position="389"/>
        <end position="408"/>
    </location>
</feature>
<name>A0A511AYX5_9PROT</name>
<feature type="transmembrane region" description="Helical" evidence="7">
    <location>
        <begin position="297"/>
        <end position="320"/>
    </location>
</feature>
<gene>
    <name evidence="8" type="ORF">GWA01_11790</name>
</gene>
<dbReference type="InterPro" id="IPR011701">
    <property type="entry name" value="MFS"/>
</dbReference>
<dbReference type="InterPro" id="IPR018456">
    <property type="entry name" value="PTR2_symporter_CS"/>
</dbReference>
<keyword evidence="3" id="KW-1003">Cell membrane</keyword>
<comment type="caution">
    <text evidence="8">The sequence shown here is derived from an EMBL/GenBank/DDBJ whole genome shotgun (WGS) entry which is preliminary data.</text>
</comment>
<feature type="transmembrane region" description="Helical" evidence="7">
    <location>
        <begin position="87"/>
        <end position="109"/>
    </location>
</feature>
<dbReference type="GO" id="GO:0022857">
    <property type="term" value="F:transmembrane transporter activity"/>
    <property type="evidence" value="ECO:0007669"/>
    <property type="project" value="InterPro"/>
</dbReference>
<dbReference type="PANTHER" id="PTHR23517">
    <property type="entry name" value="RESISTANCE PROTEIN MDTM, PUTATIVE-RELATED-RELATED"/>
    <property type="match status" value="1"/>
</dbReference>
<accession>A0A511AYX5</accession>
<feature type="transmembrane region" description="Helical" evidence="7">
    <location>
        <begin position="179"/>
        <end position="199"/>
    </location>
</feature>
<feature type="transmembrane region" description="Helical" evidence="7">
    <location>
        <begin position="428"/>
        <end position="448"/>
    </location>
</feature>
<evidence type="ECO:0000256" key="4">
    <source>
        <dbReference type="ARBA" id="ARBA00022692"/>
    </source>
</evidence>
<evidence type="ECO:0000256" key="7">
    <source>
        <dbReference type="SAM" id="Phobius"/>
    </source>
</evidence>
<keyword evidence="2" id="KW-0813">Transport</keyword>
<feature type="transmembrane region" description="Helical" evidence="7">
    <location>
        <begin position="359"/>
        <end position="377"/>
    </location>
</feature>
<dbReference type="EMBL" id="BJUZ01000001">
    <property type="protein sequence ID" value="GEK93409.1"/>
    <property type="molecule type" value="Genomic_DNA"/>
</dbReference>
<keyword evidence="4 7" id="KW-0812">Transmembrane</keyword>